<proteinExistence type="inferred from homology"/>
<keyword evidence="10" id="KW-1185">Reference proteome</keyword>
<reference evidence="10" key="2">
    <citation type="submission" date="2015-01" db="EMBL/GenBank/DDBJ databases">
        <title>Evolutionary Origins and Diversification of the Mycorrhizal Mutualists.</title>
        <authorList>
            <consortium name="DOE Joint Genome Institute"/>
            <consortium name="Mycorrhizal Genomics Consortium"/>
            <person name="Kohler A."/>
            <person name="Kuo A."/>
            <person name="Nagy L.G."/>
            <person name="Floudas D."/>
            <person name="Copeland A."/>
            <person name="Barry K.W."/>
            <person name="Cichocki N."/>
            <person name="Veneault-Fourrey C."/>
            <person name="LaButti K."/>
            <person name="Lindquist E.A."/>
            <person name="Lipzen A."/>
            <person name="Lundell T."/>
            <person name="Morin E."/>
            <person name="Murat C."/>
            <person name="Riley R."/>
            <person name="Ohm R."/>
            <person name="Sun H."/>
            <person name="Tunlid A."/>
            <person name="Henrissat B."/>
            <person name="Grigoriev I.V."/>
            <person name="Hibbett D.S."/>
            <person name="Martin F."/>
        </authorList>
    </citation>
    <scope>NUCLEOTIDE SEQUENCE [LARGE SCALE GENOMIC DNA]</scope>
    <source>
        <strain evidence="10">LaAM-08-1</strain>
    </source>
</reference>
<evidence type="ECO:0000259" key="8">
    <source>
        <dbReference type="Pfam" id="PF03372"/>
    </source>
</evidence>
<feature type="region of interest" description="Disordered" evidence="7">
    <location>
        <begin position="310"/>
        <end position="333"/>
    </location>
</feature>
<dbReference type="HOGENOM" id="CLU_834370_0_0_1"/>
<feature type="binding site" evidence="5">
    <location>
        <position position="125"/>
    </location>
    <ligand>
        <name>Mg(2+)</name>
        <dbReference type="ChEBI" id="CHEBI:18420"/>
        <label>1</label>
    </ligand>
</feature>
<dbReference type="PANTHER" id="PTHR22748:SF6">
    <property type="entry name" value="DNA-(APURINIC OR APYRIMIDINIC SITE) ENDONUCLEASE"/>
    <property type="match status" value="1"/>
</dbReference>
<evidence type="ECO:0000313" key="9">
    <source>
        <dbReference type="EMBL" id="KIJ93783.1"/>
    </source>
</evidence>
<evidence type="ECO:0000313" key="10">
    <source>
        <dbReference type="Proteomes" id="UP000054477"/>
    </source>
</evidence>
<reference evidence="9 10" key="1">
    <citation type="submission" date="2014-04" db="EMBL/GenBank/DDBJ databases">
        <authorList>
            <consortium name="DOE Joint Genome Institute"/>
            <person name="Kuo A."/>
            <person name="Kohler A."/>
            <person name="Nagy L.G."/>
            <person name="Floudas D."/>
            <person name="Copeland A."/>
            <person name="Barry K.W."/>
            <person name="Cichocki N."/>
            <person name="Veneault-Fourrey C."/>
            <person name="LaButti K."/>
            <person name="Lindquist E.A."/>
            <person name="Lipzen A."/>
            <person name="Lundell T."/>
            <person name="Morin E."/>
            <person name="Murat C."/>
            <person name="Sun H."/>
            <person name="Tunlid A."/>
            <person name="Henrissat B."/>
            <person name="Grigoriev I.V."/>
            <person name="Hibbett D.S."/>
            <person name="Martin F."/>
            <person name="Nordberg H.P."/>
            <person name="Cantor M.N."/>
            <person name="Hua S.X."/>
        </authorList>
    </citation>
    <scope>NUCLEOTIDE SEQUENCE [LARGE SCALE GENOMIC DNA]</scope>
    <source>
        <strain evidence="9 10">LaAM-08-1</strain>
    </source>
</reference>
<dbReference type="OrthoDB" id="416119at2759"/>
<dbReference type="AlphaFoldDB" id="A0A0C9WXY0"/>
<dbReference type="Gene3D" id="3.60.10.10">
    <property type="entry name" value="Endonuclease/exonuclease/phosphatase"/>
    <property type="match status" value="1"/>
</dbReference>
<dbReference type="InterPro" id="IPR005135">
    <property type="entry name" value="Endo/exonuclease/phosphatase"/>
</dbReference>
<dbReference type="STRING" id="1095629.A0A0C9WXY0"/>
<feature type="binding site" evidence="5">
    <location>
        <position position="265"/>
    </location>
    <ligand>
        <name>Mg(2+)</name>
        <dbReference type="ChEBI" id="CHEBI:18420"/>
        <label>1</label>
    </ligand>
</feature>
<keyword evidence="4 5" id="KW-0460">Magnesium</keyword>
<accession>A0A0C9WXY0</accession>
<dbReference type="GO" id="GO:0003906">
    <property type="term" value="F:DNA-(apurinic or apyrimidinic site) endonuclease activity"/>
    <property type="evidence" value="ECO:0007669"/>
    <property type="project" value="TreeGrafter"/>
</dbReference>
<evidence type="ECO:0000256" key="2">
    <source>
        <dbReference type="ARBA" id="ARBA00022723"/>
    </source>
</evidence>
<evidence type="ECO:0000256" key="6">
    <source>
        <dbReference type="PIRSR" id="PIRSR604808-3"/>
    </source>
</evidence>
<dbReference type="SUPFAM" id="SSF56219">
    <property type="entry name" value="DNase I-like"/>
    <property type="match status" value="1"/>
</dbReference>
<dbReference type="GO" id="GO:0006284">
    <property type="term" value="P:base-excision repair"/>
    <property type="evidence" value="ECO:0007669"/>
    <property type="project" value="TreeGrafter"/>
</dbReference>
<feature type="site" description="Transition state stabilizer" evidence="6">
    <location>
        <position position="267"/>
    </location>
</feature>
<evidence type="ECO:0000256" key="4">
    <source>
        <dbReference type="ARBA" id="ARBA00022842"/>
    </source>
</evidence>
<evidence type="ECO:0000256" key="7">
    <source>
        <dbReference type="SAM" id="MobiDB-lite"/>
    </source>
</evidence>
<feature type="binding site" evidence="5">
    <location>
        <position position="157"/>
    </location>
    <ligand>
        <name>Mg(2+)</name>
        <dbReference type="ChEBI" id="CHEBI:18420"/>
        <label>1</label>
    </ligand>
</feature>
<feature type="domain" description="Endonuclease/exonuclease/phosphatase" evidence="8">
    <location>
        <begin position="141"/>
        <end position="274"/>
    </location>
</feature>
<dbReference type="EMBL" id="KN838824">
    <property type="protein sequence ID" value="KIJ93783.1"/>
    <property type="molecule type" value="Genomic_DNA"/>
</dbReference>
<dbReference type="InterPro" id="IPR036691">
    <property type="entry name" value="Endo/exonu/phosph_ase_sf"/>
</dbReference>
<protein>
    <recommendedName>
        <fullName evidence="8">Endonuclease/exonuclease/phosphatase domain-containing protein</fullName>
    </recommendedName>
</protein>
<dbReference type="Proteomes" id="UP000054477">
    <property type="component" value="Unassembled WGS sequence"/>
</dbReference>
<keyword evidence="5" id="KW-0464">Manganese</keyword>
<feature type="binding site" evidence="5">
    <location>
        <position position="267"/>
    </location>
    <ligand>
        <name>Mg(2+)</name>
        <dbReference type="ChEBI" id="CHEBI:18420"/>
        <label>1</label>
    </ligand>
</feature>
<gene>
    <name evidence="9" type="ORF">K443DRAFT_125470</name>
</gene>
<dbReference type="PANTHER" id="PTHR22748">
    <property type="entry name" value="AP ENDONUCLEASE"/>
    <property type="match status" value="1"/>
</dbReference>
<evidence type="ECO:0000256" key="3">
    <source>
        <dbReference type="ARBA" id="ARBA00022801"/>
    </source>
</evidence>
<name>A0A0C9WXY0_9AGAR</name>
<dbReference type="InterPro" id="IPR004808">
    <property type="entry name" value="AP_endonuc_1"/>
</dbReference>
<keyword evidence="3" id="KW-0378">Hydrolase</keyword>
<dbReference type="GO" id="GO:0005634">
    <property type="term" value="C:nucleus"/>
    <property type="evidence" value="ECO:0007669"/>
    <property type="project" value="TreeGrafter"/>
</dbReference>
<evidence type="ECO:0000256" key="5">
    <source>
        <dbReference type="PIRSR" id="PIRSR604808-2"/>
    </source>
</evidence>
<sequence>MNIHQSEIRYYLGHLMEPEGGLTVQAELTDQCLEADSDKVKLPGEVPSIHRGTSIISEANVLDLLTNAARDQVQNGQQGVSKDRQSIQNKGLSIEQLTMLRLKAERETLWKSLGKKQGYKIASLNMKGRRNSKREPKWAPLTTMMRKQRLLVLAVQETHLDLEEASLLALKYPKIIVESNGHSKSKGGVAFVINKDLIGDALWHHTELIPGRMSRLQIITKDENGLDLINLYAPNNDKEKAEFFGQVHEIMTGLEDLADPIILGDFNFVEEPMDRIPAHEDDKKVVESFKLTKKKLKLYDGWREHNPTAKKFSFHQNTPGRKAPVHGEGLREG</sequence>
<dbReference type="GO" id="GO:0008311">
    <property type="term" value="F:double-stranded DNA 3'-5' DNA exonuclease activity"/>
    <property type="evidence" value="ECO:0007669"/>
    <property type="project" value="TreeGrafter"/>
</dbReference>
<dbReference type="GO" id="GO:0008081">
    <property type="term" value="F:phosphoric diester hydrolase activity"/>
    <property type="evidence" value="ECO:0007669"/>
    <property type="project" value="TreeGrafter"/>
</dbReference>
<comment type="cofactor">
    <cofactor evidence="5">
        <name>Mg(2+)</name>
        <dbReference type="ChEBI" id="CHEBI:18420"/>
    </cofactor>
    <cofactor evidence="5">
        <name>Mn(2+)</name>
        <dbReference type="ChEBI" id="CHEBI:29035"/>
    </cofactor>
    <text evidence="5">Probably binds two magnesium or manganese ions per subunit.</text>
</comment>
<dbReference type="GO" id="GO:0046872">
    <property type="term" value="F:metal ion binding"/>
    <property type="evidence" value="ECO:0007669"/>
    <property type="project" value="UniProtKB-KW"/>
</dbReference>
<comment type="similarity">
    <text evidence="1">Belongs to the DNA repair enzymes AP/ExoA family.</text>
</comment>
<dbReference type="Pfam" id="PF03372">
    <property type="entry name" value="Exo_endo_phos"/>
    <property type="match status" value="1"/>
</dbReference>
<keyword evidence="2 5" id="KW-0479">Metal-binding</keyword>
<evidence type="ECO:0000256" key="1">
    <source>
        <dbReference type="ARBA" id="ARBA00007092"/>
    </source>
</evidence>
<organism evidence="9 10">
    <name type="scientific">Laccaria amethystina LaAM-08-1</name>
    <dbReference type="NCBI Taxonomy" id="1095629"/>
    <lineage>
        <taxon>Eukaryota</taxon>
        <taxon>Fungi</taxon>
        <taxon>Dikarya</taxon>
        <taxon>Basidiomycota</taxon>
        <taxon>Agaricomycotina</taxon>
        <taxon>Agaricomycetes</taxon>
        <taxon>Agaricomycetidae</taxon>
        <taxon>Agaricales</taxon>
        <taxon>Agaricineae</taxon>
        <taxon>Hydnangiaceae</taxon>
        <taxon>Laccaria</taxon>
    </lineage>
</organism>